<name>A0A9W7FZ17_9STRA</name>
<dbReference type="PANTHER" id="PTHR12461:SF105">
    <property type="entry name" value="HYPOXIA-INDUCIBLE FACTOR 1-ALPHA INHIBITOR"/>
    <property type="match status" value="1"/>
</dbReference>
<dbReference type="OrthoDB" id="47172at2759"/>
<feature type="domain" description="JmjC" evidence="2">
    <location>
        <begin position="134"/>
        <end position="297"/>
    </location>
</feature>
<evidence type="ECO:0000313" key="3">
    <source>
        <dbReference type="EMBL" id="GMI23801.1"/>
    </source>
</evidence>
<evidence type="ECO:0000256" key="1">
    <source>
        <dbReference type="SAM" id="MobiDB-lite"/>
    </source>
</evidence>
<evidence type="ECO:0000259" key="2">
    <source>
        <dbReference type="PROSITE" id="PS51184"/>
    </source>
</evidence>
<keyword evidence="4" id="KW-1185">Reference proteome</keyword>
<feature type="compositionally biased region" description="Acidic residues" evidence="1">
    <location>
        <begin position="376"/>
        <end position="405"/>
    </location>
</feature>
<dbReference type="InterPro" id="IPR003347">
    <property type="entry name" value="JmjC_dom"/>
</dbReference>
<dbReference type="EMBL" id="BRYA01000575">
    <property type="protein sequence ID" value="GMI23801.1"/>
    <property type="molecule type" value="Genomic_DNA"/>
</dbReference>
<feature type="region of interest" description="Disordered" evidence="1">
    <location>
        <begin position="1"/>
        <end position="32"/>
    </location>
</feature>
<sequence length="536" mass="60200">MSLSKKGRVNKEEKGCFTTLSRPSVPGSSMKQPLHELTPDLLFQNLSMSEFMRDYWGRRGVYLPGAAYHEIPSLVKGMDGYDEEELFVSTSSENGVHVWLKDKNDKLNSIMVERPEDAARLHQAGHATYCRACPLVEQSLVSSFISSLGLGCGKYDPEGGEGWGRGEVEVFCGTKGHFTDWHFDFQNNFTIQLSGSKKWNFREGEVQHPLRGATPHYKARGAVEGQLKAARLSDPSFQFSPPSEATSTITMNPGDFMYFPAGMWHSVETLSPGMSLNISLMGTTYAEVYTEALRHVLMKNDSWRSVVVNDLSNDKSSAVHTLQKLIEDNLEDTVKELNSSMIFTPVVTERREIKVKGGGDDEWEEEGEEESRGSDGEEEDKGGEEEEDEEEEEEEEEDEEEDGEANDTLTFNIEEPCNFTYPSYSGHEDFKSIEINPLALVLREDEINSYYDMLESSSGGSRAIPVHKKTTKYIVNSNYAGNDALNSSSRFIVTAKTDGVAERAMESIRKGKYPDFKIPDDVRRWLGYLGLVYPKL</sequence>
<dbReference type="AlphaFoldDB" id="A0A9W7FZ17"/>
<dbReference type="SUPFAM" id="SSF51197">
    <property type="entry name" value="Clavaminate synthase-like"/>
    <property type="match status" value="1"/>
</dbReference>
<feature type="compositionally biased region" description="Polar residues" evidence="1">
    <location>
        <begin position="18"/>
        <end position="31"/>
    </location>
</feature>
<evidence type="ECO:0000313" key="4">
    <source>
        <dbReference type="Proteomes" id="UP001165065"/>
    </source>
</evidence>
<dbReference type="PROSITE" id="PS51184">
    <property type="entry name" value="JMJC"/>
    <property type="match status" value="1"/>
</dbReference>
<accession>A0A9W7FZ17</accession>
<reference evidence="4" key="1">
    <citation type="journal article" date="2023" name="Commun. Biol.">
        <title>Genome analysis of Parmales, the sister group of diatoms, reveals the evolutionary specialization of diatoms from phago-mixotrophs to photoautotrophs.</title>
        <authorList>
            <person name="Ban H."/>
            <person name="Sato S."/>
            <person name="Yoshikawa S."/>
            <person name="Yamada K."/>
            <person name="Nakamura Y."/>
            <person name="Ichinomiya M."/>
            <person name="Sato N."/>
            <person name="Blanc-Mathieu R."/>
            <person name="Endo H."/>
            <person name="Kuwata A."/>
            <person name="Ogata H."/>
        </authorList>
    </citation>
    <scope>NUCLEOTIDE SEQUENCE [LARGE SCALE GENOMIC DNA]</scope>
</reference>
<dbReference type="PANTHER" id="PTHR12461">
    <property type="entry name" value="HYPOXIA-INDUCIBLE FACTOR 1 ALPHA INHIBITOR-RELATED"/>
    <property type="match status" value="1"/>
</dbReference>
<dbReference type="Proteomes" id="UP001165065">
    <property type="component" value="Unassembled WGS sequence"/>
</dbReference>
<comment type="caution">
    <text evidence="3">The sequence shown here is derived from an EMBL/GenBank/DDBJ whole genome shotgun (WGS) entry which is preliminary data.</text>
</comment>
<dbReference type="Gene3D" id="2.60.120.650">
    <property type="entry name" value="Cupin"/>
    <property type="match status" value="1"/>
</dbReference>
<proteinExistence type="predicted"/>
<feature type="region of interest" description="Disordered" evidence="1">
    <location>
        <begin position="353"/>
        <end position="407"/>
    </location>
</feature>
<dbReference type="Pfam" id="PF08007">
    <property type="entry name" value="JmjC_2"/>
    <property type="match status" value="1"/>
</dbReference>
<protein>
    <recommendedName>
        <fullName evidence="2">JmjC domain-containing protein</fullName>
    </recommendedName>
</protein>
<gene>
    <name evidence="3" type="ORF">TrCOL_g8656</name>
</gene>
<feature type="compositionally biased region" description="Acidic residues" evidence="1">
    <location>
        <begin position="360"/>
        <end position="369"/>
    </location>
</feature>
<organism evidence="3 4">
    <name type="scientific">Triparma columacea</name>
    <dbReference type="NCBI Taxonomy" id="722753"/>
    <lineage>
        <taxon>Eukaryota</taxon>
        <taxon>Sar</taxon>
        <taxon>Stramenopiles</taxon>
        <taxon>Ochrophyta</taxon>
        <taxon>Bolidophyceae</taxon>
        <taxon>Parmales</taxon>
        <taxon>Triparmaceae</taxon>
        <taxon>Triparma</taxon>
    </lineage>
</organism>